<dbReference type="Proteomes" id="UP000799302">
    <property type="component" value="Unassembled WGS sequence"/>
</dbReference>
<sequence>MLPDNLAGSYDRHKADTNRFNTWLVAKAAKASNDTKSNSGHDHFISVLKSTVELLSFSNDTREAHEYSQHGHEISTTEPPKTKEELVLPVSNRFATLAINHNEREHTEAITRSDFDKRPILGSKQFQQQSKNLQVEIDHDQQFAEENLIAYCLFVDLRNLREFIKGTWEDYAAGQLDAMAESVTSNSALIIARELIQEVIALDVRLLADWDHLANSVSTDTFFTKGIDFWRQHHLEDVFSLEQECSREIPLYRTNACVRNVIKELTANDNLPLFADWREDTNKHLKAPHRTLSWESQMIQKENALYDYSFEATLWFRTEVHSIVMSEAEASIFEAYTTKKVTIWHAFCAQIIFYVRDILASSPHNPFENFQVAAQKAKNELTALAKFEIEVPVPVWTDLDREATQSLLHENHP</sequence>
<dbReference type="PANTHER" id="PTHR38795:SF1">
    <property type="entry name" value="DUF6604 DOMAIN-CONTAINING PROTEIN"/>
    <property type="match status" value="1"/>
</dbReference>
<accession>A0A6A6UPT0</accession>
<name>A0A6A6UPT0_9PEZI</name>
<evidence type="ECO:0000313" key="4">
    <source>
        <dbReference type="Proteomes" id="UP000799302"/>
    </source>
</evidence>
<evidence type="ECO:0000259" key="2">
    <source>
        <dbReference type="Pfam" id="PF20253"/>
    </source>
</evidence>
<keyword evidence="4" id="KW-1185">Reference proteome</keyword>
<dbReference type="EMBL" id="MU004231">
    <property type="protein sequence ID" value="KAF2673098.1"/>
    <property type="molecule type" value="Genomic_DNA"/>
</dbReference>
<dbReference type="InterPro" id="IPR046539">
    <property type="entry name" value="DUF6604"/>
</dbReference>
<evidence type="ECO:0000256" key="1">
    <source>
        <dbReference type="SAM" id="MobiDB-lite"/>
    </source>
</evidence>
<dbReference type="Pfam" id="PF20253">
    <property type="entry name" value="DUF6604"/>
    <property type="match status" value="1"/>
</dbReference>
<dbReference type="PANTHER" id="PTHR38795">
    <property type="entry name" value="DUF6604 DOMAIN-CONTAINING PROTEIN"/>
    <property type="match status" value="1"/>
</dbReference>
<evidence type="ECO:0000313" key="3">
    <source>
        <dbReference type="EMBL" id="KAF2673098.1"/>
    </source>
</evidence>
<gene>
    <name evidence="3" type="ORF">BT63DRAFT_436882</name>
</gene>
<dbReference type="OrthoDB" id="5238236at2759"/>
<proteinExistence type="predicted"/>
<dbReference type="AlphaFoldDB" id="A0A6A6UPT0"/>
<feature type="domain" description="DUF6604" evidence="2">
    <location>
        <begin position="19"/>
        <end position="200"/>
    </location>
</feature>
<protein>
    <recommendedName>
        <fullName evidence="2">DUF6604 domain-containing protein</fullName>
    </recommendedName>
</protein>
<reference evidence="3" key="1">
    <citation type="journal article" date="2020" name="Stud. Mycol.">
        <title>101 Dothideomycetes genomes: a test case for predicting lifestyles and emergence of pathogens.</title>
        <authorList>
            <person name="Haridas S."/>
            <person name="Albert R."/>
            <person name="Binder M."/>
            <person name="Bloem J."/>
            <person name="Labutti K."/>
            <person name="Salamov A."/>
            <person name="Andreopoulos B."/>
            <person name="Baker S."/>
            <person name="Barry K."/>
            <person name="Bills G."/>
            <person name="Bluhm B."/>
            <person name="Cannon C."/>
            <person name="Castanera R."/>
            <person name="Culley D."/>
            <person name="Daum C."/>
            <person name="Ezra D."/>
            <person name="Gonzalez J."/>
            <person name="Henrissat B."/>
            <person name="Kuo A."/>
            <person name="Liang C."/>
            <person name="Lipzen A."/>
            <person name="Lutzoni F."/>
            <person name="Magnuson J."/>
            <person name="Mondo S."/>
            <person name="Nolan M."/>
            <person name="Ohm R."/>
            <person name="Pangilinan J."/>
            <person name="Park H.-J."/>
            <person name="Ramirez L."/>
            <person name="Alfaro M."/>
            <person name="Sun H."/>
            <person name="Tritt A."/>
            <person name="Yoshinaga Y."/>
            <person name="Zwiers L.-H."/>
            <person name="Turgeon B."/>
            <person name="Goodwin S."/>
            <person name="Spatafora J."/>
            <person name="Crous P."/>
            <person name="Grigoriev I."/>
        </authorList>
    </citation>
    <scope>NUCLEOTIDE SEQUENCE</scope>
    <source>
        <strain evidence="3">CBS 115976</strain>
    </source>
</reference>
<feature type="region of interest" description="Disordered" evidence="1">
    <location>
        <begin position="63"/>
        <end position="82"/>
    </location>
</feature>
<organism evidence="3 4">
    <name type="scientific">Microthyrium microscopicum</name>
    <dbReference type="NCBI Taxonomy" id="703497"/>
    <lineage>
        <taxon>Eukaryota</taxon>
        <taxon>Fungi</taxon>
        <taxon>Dikarya</taxon>
        <taxon>Ascomycota</taxon>
        <taxon>Pezizomycotina</taxon>
        <taxon>Dothideomycetes</taxon>
        <taxon>Dothideomycetes incertae sedis</taxon>
        <taxon>Microthyriales</taxon>
        <taxon>Microthyriaceae</taxon>
        <taxon>Microthyrium</taxon>
    </lineage>
</organism>